<evidence type="ECO:0000256" key="2">
    <source>
        <dbReference type="ARBA" id="ARBA00022525"/>
    </source>
</evidence>
<dbReference type="Proteomes" id="UP000241890">
    <property type="component" value="Unassembled WGS sequence"/>
</dbReference>
<dbReference type="FunFam" id="2.40.10.10:FF:000002">
    <property type="entry name" value="Transmembrane protease serine"/>
    <property type="match status" value="2"/>
</dbReference>
<dbReference type="InterPro" id="IPR033116">
    <property type="entry name" value="TRYPSIN_SER"/>
</dbReference>
<gene>
    <name evidence="10" type="ORF">FCC1311_017162</name>
</gene>
<keyword evidence="3 7" id="KW-0645">Protease</keyword>
<dbReference type="GO" id="GO:0006508">
    <property type="term" value="P:proteolysis"/>
    <property type="evidence" value="ECO:0007669"/>
    <property type="project" value="UniProtKB-KW"/>
</dbReference>
<dbReference type="PANTHER" id="PTHR24264">
    <property type="entry name" value="TRYPSIN-RELATED"/>
    <property type="match status" value="1"/>
</dbReference>
<dbReference type="PRINTS" id="PR00722">
    <property type="entry name" value="CHYMOTRYPSIN"/>
</dbReference>
<dbReference type="InParanoid" id="A0A2R5G387"/>
<dbReference type="PROSITE" id="PS00135">
    <property type="entry name" value="TRYPSIN_SER"/>
    <property type="match status" value="1"/>
</dbReference>
<feature type="domain" description="Peptidase S1" evidence="9">
    <location>
        <begin position="309"/>
        <end position="573"/>
    </location>
</feature>
<dbReference type="InterPro" id="IPR001254">
    <property type="entry name" value="Trypsin_dom"/>
</dbReference>
<evidence type="ECO:0000256" key="1">
    <source>
        <dbReference type="ARBA" id="ARBA00004613"/>
    </source>
</evidence>
<evidence type="ECO:0000313" key="11">
    <source>
        <dbReference type="Proteomes" id="UP000241890"/>
    </source>
</evidence>
<evidence type="ECO:0000256" key="7">
    <source>
        <dbReference type="RuleBase" id="RU363034"/>
    </source>
</evidence>
<evidence type="ECO:0000259" key="9">
    <source>
        <dbReference type="PROSITE" id="PS50240"/>
    </source>
</evidence>
<dbReference type="InterPro" id="IPR001314">
    <property type="entry name" value="Peptidase_S1A"/>
</dbReference>
<dbReference type="InterPro" id="IPR018114">
    <property type="entry name" value="TRYPSIN_HIS"/>
</dbReference>
<proteinExistence type="predicted"/>
<keyword evidence="2" id="KW-0964">Secreted</keyword>
<dbReference type="InterPro" id="IPR043504">
    <property type="entry name" value="Peptidase_S1_PA_chymotrypsin"/>
</dbReference>
<dbReference type="GO" id="GO:0005615">
    <property type="term" value="C:extracellular space"/>
    <property type="evidence" value="ECO:0007669"/>
    <property type="project" value="TreeGrafter"/>
</dbReference>
<dbReference type="SUPFAM" id="SSF50494">
    <property type="entry name" value="Trypsin-like serine proteases"/>
    <property type="match status" value="2"/>
</dbReference>
<evidence type="ECO:0000256" key="8">
    <source>
        <dbReference type="SAM" id="SignalP"/>
    </source>
</evidence>
<feature type="chain" id="PRO_5015352300" evidence="8">
    <location>
        <begin position="28"/>
        <end position="620"/>
    </location>
</feature>
<dbReference type="Pfam" id="PF00089">
    <property type="entry name" value="Trypsin"/>
    <property type="match status" value="2"/>
</dbReference>
<dbReference type="InterPro" id="IPR050127">
    <property type="entry name" value="Serine_Proteases_S1"/>
</dbReference>
<dbReference type="OrthoDB" id="93664at2759"/>
<evidence type="ECO:0000256" key="3">
    <source>
        <dbReference type="ARBA" id="ARBA00022670"/>
    </source>
</evidence>
<dbReference type="InterPro" id="IPR009003">
    <property type="entry name" value="Peptidase_S1_PA"/>
</dbReference>
<dbReference type="SMART" id="SM00020">
    <property type="entry name" value="Tryp_SPc"/>
    <property type="match status" value="2"/>
</dbReference>
<keyword evidence="4 7" id="KW-0378">Hydrolase</keyword>
<comment type="subcellular location">
    <subcellularLocation>
        <location evidence="1">Secreted</location>
    </subcellularLocation>
</comment>
<dbReference type="GO" id="GO:0004252">
    <property type="term" value="F:serine-type endopeptidase activity"/>
    <property type="evidence" value="ECO:0007669"/>
    <property type="project" value="InterPro"/>
</dbReference>
<dbReference type="EMBL" id="BEYU01000012">
    <property type="protein sequence ID" value="GBG25497.1"/>
    <property type="molecule type" value="Genomic_DNA"/>
</dbReference>
<evidence type="ECO:0000256" key="5">
    <source>
        <dbReference type="ARBA" id="ARBA00023026"/>
    </source>
</evidence>
<protein>
    <submittedName>
        <fullName evidence="10">Serine protease 44</fullName>
    </submittedName>
</protein>
<organism evidence="10 11">
    <name type="scientific">Hondaea fermentalgiana</name>
    <dbReference type="NCBI Taxonomy" id="2315210"/>
    <lineage>
        <taxon>Eukaryota</taxon>
        <taxon>Sar</taxon>
        <taxon>Stramenopiles</taxon>
        <taxon>Bigyra</taxon>
        <taxon>Labyrinthulomycetes</taxon>
        <taxon>Thraustochytrida</taxon>
        <taxon>Thraustochytriidae</taxon>
        <taxon>Hondaea</taxon>
    </lineage>
</organism>
<name>A0A2R5G387_9STRA</name>
<evidence type="ECO:0000256" key="6">
    <source>
        <dbReference type="ARBA" id="ARBA00023157"/>
    </source>
</evidence>
<dbReference type="PROSITE" id="PS50240">
    <property type="entry name" value="TRYPSIN_DOM"/>
    <property type="match status" value="2"/>
</dbReference>
<dbReference type="AlphaFoldDB" id="A0A2R5G387"/>
<evidence type="ECO:0000313" key="10">
    <source>
        <dbReference type="EMBL" id="GBG25497.1"/>
    </source>
</evidence>
<feature type="signal peptide" evidence="8">
    <location>
        <begin position="1"/>
        <end position="27"/>
    </location>
</feature>
<accession>A0A2R5G387</accession>
<sequence length="620" mass="66936">MKAAASMFARCMLLATLLAMMTSSAAARLGHEPLNVTLDFEVNFTEPIFTRGVGPRIVGGTLISPYQNPWMVQIEMVFSDVVTMCGGTYIGSANYRSHYFLTAAQCIPSDRSDLDGYFVNFHLYDLDDFYDEEHLYFSQPYEASLLHVHPSYSSLDDNLLNDIAIVETTAYVSLSSLPSPVSLAVAGSSLLDETSVQAIGYGHTYENDTSNTALRSAYLNVVNSDTCASAYEATSDEIFFDQYICAAAPGKDTCQGDGGGPLFLTQASQDVQLGITSFGYGCAREGYPGVYTRVSTHTGWSKLFDSRCVGSGHFPARLVPTKNSWMVAILAFYQTSSATYQTLCGGSYIGSANTSSHFFLTAAHCVPSVDERADFLGYEVYFLVDDFDAEYASSDDDAFYFSQPYYSDDTLLNVHPDYEVAGQGYLLNDIAIIETRAELALSDMPSPVSLGTDESELLDGTSVQVIGYGATYEGDTSNTKLRSVHLETVDSSTCATTYGYTSYITEEQNICTSQSGKDSCQGDSGGPVFVTQSGEVDVQLGIVSYGNGCAREGYPGVNTRVAGYSDWIDSVVGSAIVSYVEGSGADGEYIQTTSPAVKHGLDMVLLVLTSLFAIMVPHLQ</sequence>
<keyword evidence="7" id="KW-0720">Serine protease</keyword>
<dbReference type="CDD" id="cd00190">
    <property type="entry name" value="Tryp_SPc"/>
    <property type="match status" value="2"/>
</dbReference>
<dbReference type="Gene3D" id="2.40.10.10">
    <property type="entry name" value="Trypsin-like serine proteases"/>
    <property type="match status" value="2"/>
</dbReference>
<keyword evidence="11" id="KW-1185">Reference proteome</keyword>
<keyword evidence="6" id="KW-1015">Disulfide bond</keyword>
<reference evidence="10 11" key="1">
    <citation type="submission" date="2017-12" db="EMBL/GenBank/DDBJ databases">
        <title>Sequencing, de novo assembly and annotation of complete genome of a new Thraustochytrid species, strain FCC1311.</title>
        <authorList>
            <person name="Sedici K."/>
            <person name="Godart F."/>
            <person name="Aiese Cigliano R."/>
            <person name="Sanseverino W."/>
            <person name="Barakat M."/>
            <person name="Ortet P."/>
            <person name="Marechal E."/>
            <person name="Cagnac O."/>
            <person name="Amato A."/>
        </authorList>
    </citation>
    <scope>NUCLEOTIDE SEQUENCE [LARGE SCALE GENOMIC DNA]</scope>
</reference>
<comment type="caution">
    <text evidence="10">The sequence shown here is derived from an EMBL/GenBank/DDBJ whole genome shotgun (WGS) entry which is preliminary data.</text>
</comment>
<keyword evidence="5" id="KW-0843">Virulence</keyword>
<dbReference type="PROSITE" id="PS00134">
    <property type="entry name" value="TRYPSIN_HIS"/>
    <property type="match status" value="1"/>
</dbReference>
<evidence type="ECO:0000256" key="4">
    <source>
        <dbReference type="ARBA" id="ARBA00022801"/>
    </source>
</evidence>
<feature type="domain" description="Peptidase S1" evidence="9">
    <location>
        <begin position="57"/>
        <end position="300"/>
    </location>
</feature>
<dbReference type="PANTHER" id="PTHR24264:SF65">
    <property type="entry name" value="SRCR DOMAIN-CONTAINING PROTEIN"/>
    <property type="match status" value="1"/>
</dbReference>
<keyword evidence="8" id="KW-0732">Signal</keyword>